<dbReference type="GeneID" id="94030051"/>
<accession>A0A2K9HK15</accession>
<dbReference type="InterPro" id="IPR029069">
    <property type="entry name" value="HotDog_dom_sf"/>
</dbReference>
<dbReference type="Gene3D" id="3.10.129.10">
    <property type="entry name" value="Hotdog Thioesterase"/>
    <property type="match status" value="1"/>
</dbReference>
<name>A0A2K9HK15_9BACT</name>
<keyword evidence="3" id="KW-1185">Reference proteome</keyword>
<gene>
    <name evidence="2" type="ORF">SAMN06265364_13714</name>
</gene>
<feature type="domain" description="ApeI dehydratase-like" evidence="1">
    <location>
        <begin position="18"/>
        <end position="98"/>
    </location>
</feature>
<evidence type="ECO:0000259" key="1">
    <source>
        <dbReference type="Pfam" id="PF22818"/>
    </source>
</evidence>
<comment type="caution">
    <text evidence="2">The sequence shown here is derived from an EMBL/GenBank/DDBJ whole genome shotgun (WGS) entry which is preliminary data.</text>
</comment>
<dbReference type="OrthoDB" id="9772788at2"/>
<dbReference type="InterPro" id="IPR054545">
    <property type="entry name" value="ApeI-like"/>
</dbReference>
<dbReference type="GO" id="GO:0016829">
    <property type="term" value="F:lyase activity"/>
    <property type="evidence" value="ECO:0007669"/>
    <property type="project" value="UniProtKB-KW"/>
</dbReference>
<evidence type="ECO:0000313" key="2">
    <source>
        <dbReference type="EMBL" id="SNS08008.1"/>
    </source>
</evidence>
<dbReference type="EMBL" id="FZNZ01000037">
    <property type="protein sequence ID" value="SNS08008.1"/>
    <property type="molecule type" value="Genomic_DNA"/>
</dbReference>
<dbReference type="AlphaFoldDB" id="A0A2K9HK15"/>
<dbReference type="RefSeq" id="WP_089367043.1">
    <property type="nucleotide sequence ID" value="NZ_CP023864.1"/>
</dbReference>
<evidence type="ECO:0000313" key="3">
    <source>
        <dbReference type="Proteomes" id="UP000198427"/>
    </source>
</evidence>
<dbReference type="Proteomes" id="UP000198427">
    <property type="component" value="Unassembled WGS sequence"/>
</dbReference>
<proteinExistence type="predicted"/>
<dbReference type="Pfam" id="PF22818">
    <property type="entry name" value="ApeI-like"/>
    <property type="match status" value="1"/>
</dbReference>
<dbReference type="SUPFAM" id="SSF54637">
    <property type="entry name" value="Thioesterase/thiol ester dehydrase-isomerase"/>
    <property type="match status" value="1"/>
</dbReference>
<organism evidence="2 3">
    <name type="scientific">Prevotella jejuni</name>
    <dbReference type="NCBI Taxonomy" id="1177574"/>
    <lineage>
        <taxon>Bacteria</taxon>
        <taxon>Pseudomonadati</taxon>
        <taxon>Bacteroidota</taxon>
        <taxon>Bacteroidia</taxon>
        <taxon>Bacteroidales</taxon>
        <taxon>Prevotellaceae</taxon>
        <taxon>Prevotella</taxon>
    </lineage>
</organism>
<sequence>MQLKNNLYKIIRKEEVDRVVNYTIELSPSCVIYAAHFPGEPITPGVCIVQMGKELVEEQLSEQCSTPCKLMITKVKNVKFLSVISPGETLHLTYQVKKLVMSEDGASVETQLIVLAEEKLMAKISLVLRTV</sequence>
<reference evidence="2 3" key="1">
    <citation type="submission" date="2017-06" db="EMBL/GenBank/DDBJ databases">
        <authorList>
            <person name="Varghese N."/>
            <person name="Submissions S."/>
        </authorList>
    </citation>
    <scope>NUCLEOTIDE SEQUENCE [LARGE SCALE GENOMIC DNA]</scope>
    <source>
        <strain evidence="2 3">DSM 26989</strain>
    </source>
</reference>
<protein>
    <submittedName>
        <fullName evidence="2">3-hydroxyacyl-[acyl-carrier-protein] dehydratase</fullName>
    </submittedName>
</protein>
<dbReference type="KEGG" id="pje:CRM71_11810"/>